<name>A0A7C4Y630_UNCW3</name>
<feature type="transmembrane region" description="Helical" evidence="1">
    <location>
        <begin position="52"/>
        <end position="75"/>
    </location>
</feature>
<proteinExistence type="predicted"/>
<protein>
    <submittedName>
        <fullName evidence="2">Uncharacterized protein</fullName>
    </submittedName>
</protein>
<comment type="caution">
    <text evidence="2">The sequence shown here is derived from an EMBL/GenBank/DDBJ whole genome shotgun (WGS) entry which is preliminary data.</text>
</comment>
<dbReference type="AlphaFoldDB" id="A0A7C4Y630"/>
<evidence type="ECO:0000256" key="1">
    <source>
        <dbReference type="SAM" id="Phobius"/>
    </source>
</evidence>
<feature type="transmembrane region" description="Helical" evidence="1">
    <location>
        <begin position="30"/>
        <end position="46"/>
    </location>
</feature>
<dbReference type="EMBL" id="DTHG01000097">
    <property type="protein sequence ID" value="HGW92461.1"/>
    <property type="molecule type" value="Genomic_DNA"/>
</dbReference>
<keyword evidence="1" id="KW-1133">Transmembrane helix</keyword>
<sequence length="117" mass="12971">MRPKSVIIFILGIILIIAGVTNFLLNKNTFLLITAIYGISITYLGLKKSRTALAIFGHTCIIMGCFLITWGFYLLPFAKPEIACIFGMPLFWGLLSLFGGICANYHSFCKCISLPKN</sequence>
<organism evidence="2">
    <name type="scientific">candidate division WOR-3 bacterium</name>
    <dbReference type="NCBI Taxonomy" id="2052148"/>
    <lineage>
        <taxon>Bacteria</taxon>
        <taxon>Bacteria division WOR-3</taxon>
    </lineage>
</organism>
<reference evidence="2" key="1">
    <citation type="journal article" date="2020" name="mSystems">
        <title>Genome- and Community-Level Interaction Insights into Carbon Utilization and Element Cycling Functions of Hydrothermarchaeota in Hydrothermal Sediment.</title>
        <authorList>
            <person name="Zhou Z."/>
            <person name="Liu Y."/>
            <person name="Xu W."/>
            <person name="Pan J."/>
            <person name="Luo Z.H."/>
            <person name="Li M."/>
        </authorList>
    </citation>
    <scope>NUCLEOTIDE SEQUENCE [LARGE SCALE GENOMIC DNA]</scope>
    <source>
        <strain evidence="2">SpSt-780</strain>
    </source>
</reference>
<keyword evidence="1" id="KW-0812">Transmembrane</keyword>
<feature type="transmembrane region" description="Helical" evidence="1">
    <location>
        <begin position="6"/>
        <end position="25"/>
    </location>
</feature>
<accession>A0A7C4Y630</accession>
<keyword evidence="1" id="KW-0472">Membrane</keyword>
<feature type="transmembrane region" description="Helical" evidence="1">
    <location>
        <begin position="82"/>
        <end position="101"/>
    </location>
</feature>
<evidence type="ECO:0000313" key="2">
    <source>
        <dbReference type="EMBL" id="HGW92461.1"/>
    </source>
</evidence>
<gene>
    <name evidence="2" type="ORF">ENV67_08000</name>
</gene>